<dbReference type="SUPFAM" id="SSF56059">
    <property type="entry name" value="Glutathione synthetase ATP-binding domain-like"/>
    <property type="match status" value="1"/>
</dbReference>
<reference evidence="6 7" key="1">
    <citation type="submission" date="2021-01" db="EMBL/GenBank/DDBJ databases">
        <title>Whole genome shotgun sequence of Actinoplanes humidus NBRC 14915.</title>
        <authorList>
            <person name="Komaki H."/>
            <person name="Tamura T."/>
        </authorList>
    </citation>
    <scope>NUCLEOTIDE SEQUENCE [LARGE SCALE GENOMIC DNA]</scope>
    <source>
        <strain evidence="6 7">NBRC 14915</strain>
    </source>
</reference>
<protein>
    <submittedName>
        <fullName evidence="6">Carboxylase</fullName>
    </submittedName>
</protein>
<dbReference type="SMART" id="SM01209">
    <property type="entry name" value="GARS_A"/>
    <property type="match status" value="1"/>
</dbReference>
<dbReference type="Pfam" id="PF13535">
    <property type="entry name" value="ATP-grasp_4"/>
    <property type="match status" value="1"/>
</dbReference>
<dbReference type="EMBL" id="BOMN01000111">
    <property type="protein sequence ID" value="GIE24551.1"/>
    <property type="molecule type" value="Genomic_DNA"/>
</dbReference>
<evidence type="ECO:0000256" key="4">
    <source>
        <dbReference type="PROSITE-ProRule" id="PRU00409"/>
    </source>
</evidence>
<evidence type="ECO:0000313" key="6">
    <source>
        <dbReference type="EMBL" id="GIE24551.1"/>
    </source>
</evidence>
<dbReference type="PANTHER" id="PTHR43585">
    <property type="entry name" value="FUMIPYRROLE BIOSYNTHESIS PROTEIN C"/>
    <property type="match status" value="1"/>
</dbReference>
<name>A0ABQ4A131_9ACTN</name>
<evidence type="ECO:0000256" key="1">
    <source>
        <dbReference type="ARBA" id="ARBA00022598"/>
    </source>
</evidence>
<evidence type="ECO:0000256" key="3">
    <source>
        <dbReference type="ARBA" id="ARBA00022840"/>
    </source>
</evidence>
<dbReference type="InterPro" id="IPR011761">
    <property type="entry name" value="ATP-grasp"/>
</dbReference>
<sequence length="408" mass="43729">MALAQPGRKRLMMFASSGRPFREFILRAMGSVADLILLDNRELTWQKPHIHRYRDVDPHNREAVAGIIAEERPDGIVTYDDALVPLVAELARDHGLPHTDPGAVRLCKDKAALRALLTDKGLGAVGYAVVENLREALSAADTIGYPVVLKPRDLGGSVGVIRIENAAQMREHYPIAAAIRAQYDDPDLGGLLVEEYLDGPEFSVDSLTWQGRSRPLFVAGKQLGPAPYFEEVGHVVPPPPSPELDEALELVTAAHAAAGLDNLATHTEFRLTGKGPRIIEINVRLGGDLIPYLGLLATGVDLAAGTARVALGESPDLTTTSARTAAISMIYPPYDMTFETLSLKVDRAELTGLHMFETAIPAGWELRLPPAGFRARAGFAVVTGATYAECVARRDAVGAAVAVTGTAL</sequence>
<proteinExistence type="predicted"/>
<evidence type="ECO:0000256" key="2">
    <source>
        <dbReference type="ARBA" id="ARBA00022741"/>
    </source>
</evidence>
<dbReference type="InterPro" id="IPR052032">
    <property type="entry name" value="ATP-dep_AA_Ligase"/>
</dbReference>
<evidence type="ECO:0000313" key="7">
    <source>
        <dbReference type="Proteomes" id="UP000603200"/>
    </source>
</evidence>
<dbReference type="Gene3D" id="3.30.470.20">
    <property type="entry name" value="ATP-grasp fold, B domain"/>
    <property type="match status" value="1"/>
</dbReference>
<comment type="caution">
    <text evidence="6">The sequence shown here is derived from an EMBL/GenBank/DDBJ whole genome shotgun (WGS) entry which is preliminary data.</text>
</comment>
<accession>A0ABQ4A131</accession>
<keyword evidence="7" id="KW-1185">Reference proteome</keyword>
<keyword evidence="2 4" id="KW-0547">Nucleotide-binding</keyword>
<evidence type="ECO:0000259" key="5">
    <source>
        <dbReference type="PROSITE" id="PS50975"/>
    </source>
</evidence>
<feature type="domain" description="ATP-grasp" evidence="5">
    <location>
        <begin position="114"/>
        <end position="311"/>
    </location>
</feature>
<dbReference type="PROSITE" id="PS50975">
    <property type="entry name" value="ATP_GRASP"/>
    <property type="match status" value="1"/>
</dbReference>
<keyword evidence="1" id="KW-0436">Ligase</keyword>
<organism evidence="6 7">
    <name type="scientific">Winogradskya humida</name>
    <dbReference type="NCBI Taxonomy" id="113566"/>
    <lineage>
        <taxon>Bacteria</taxon>
        <taxon>Bacillati</taxon>
        <taxon>Actinomycetota</taxon>
        <taxon>Actinomycetes</taxon>
        <taxon>Micromonosporales</taxon>
        <taxon>Micromonosporaceae</taxon>
        <taxon>Winogradskya</taxon>
    </lineage>
</organism>
<dbReference type="PANTHER" id="PTHR43585:SF2">
    <property type="entry name" value="ATP-GRASP ENZYME FSQD"/>
    <property type="match status" value="1"/>
</dbReference>
<gene>
    <name evidence="6" type="ORF">Ahu01nite_076530</name>
</gene>
<dbReference type="Proteomes" id="UP000603200">
    <property type="component" value="Unassembled WGS sequence"/>
</dbReference>
<keyword evidence="3 4" id="KW-0067">ATP-binding</keyword>